<dbReference type="InterPro" id="IPR010730">
    <property type="entry name" value="HET"/>
</dbReference>
<dbReference type="Pfam" id="PF06985">
    <property type="entry name" value="HET"/>
    <property type="match status" value="1"/>
</dbReference>
<gene>
    <name evidence="3" type="ORF">FUG_LOCUS230266</name>
    <name evidence="2" type="ORF">MDCFG202_LOCUS592365</name>
</gene>
<protein>
    <recommendedName>
        <fullName evidence="1">Heterokaryon incompatibility domain-containing protein</fullName>
    </recommendedName>
</protein>
<dbReference type="Proteomes" id="UP000746612">
    <property type="component" value="Unassembled WGS sequence"/>
</dbReference>
<reference evidence="2" key="2">
    <citation type="submission" date="2021-03" db="EMBL/GenBank/DDBJ databases">
        <authorList>
            <person name="Alouane T."/>
            <person name="Langin T."/>
            <person name="Bonhomme L."/>
        </authorList>
    </citation>
    <scope>NUCLEOTIDE SEQUENCE</scope>
    <source>
        <strain evidence="2">MDC_Fg202</strain>
    </source>
</reference>
<dbReference type="EMBL" id="CAJPIJ010000212">
    <property type="protein sequence ID" value="CAG2010090.1"/>
    <property type="molecule type" value="Genomic_DNA"/>
</dbReference>
<name>A0A2H3FPV4_GIBZA</name>
<evidence type="ECO:0000313" key="4">
    <source>
        <dbReference type="Proteomes" id="UP000746612"/>
    </source>
</evidence>
<evidence type="ECO:0000313" key="3">
    <source>
        <dbReference type="EMBL" id="VIO56890.1"/>
    </source>
</evidence>
<feature type="domain" description="Heterokaryon incompatibility" evidence="1">
    <location>
        <begin position="255"/>
        <end position="396"/>
    </location>
</feature>
<accession>A0A2H3FPV4</accession>
<evidence type="ECO:0000259" key="1">
    <source>
        <dbReference type="Pfam" id="PF06985"/>
    </source>
</evidence>
<organism evidence="2 4">
    <name type="scientific">Gibberella zeae</name>
    <name type="common">Wheat head blight fungus</name>
    <name type="synonym">Fusarium graminearum</name>
    <dbReference type="NCBI Taxonomy" id="5518"/>
    <lineage>
        <taxon>Eukaryota</taxon>
        <taxon>Fungi</taxon>
        <taxon>Dikarya</taxon>
        <taxon>Ascomycota</taxon>
        <taxon>Pezizomycotina</taxon>
        <taxon>Sordariomycetes</taxon>
        <taxon>Hypocreomycetidae</taxon>
        <taxon>Hypocreales</taxon>
        <taxon>Nectriaceae</taxon>
        <taxon>Fusarium</taxon>
    </lineage>
</organism>
<dbReference type="AlphaFoldDB" id="A0A2H3FPV4"/>
<evidence type="ECO:0000313" key="2">
    <source>
        <dbReference type="EMBL" id="CAG2010090.1"/>
    </source>
</evidence>
<dbReference type="EMBL" id="CAAKMV010000126">
    <property type="protein sequence ID" value="VIO56890.1"/>
    <property type="molecule type" value="Genomic_DNA"/>
</dbReference>
<proteinExistence type="predicted"/>
<dbReference type="PANTHER" id="PTHR33112">
    <property type="entry name" value="DOMAIN PROTEIN, PUTATIVE-RELATED"/>
    <property type="match status" value="1"/>
</dbReference>
<sequence>MTSDSPPPKSNIMLVYSTKPIEEVFRFGLRASDIQDMRPQPEEVDPASPEAWGFTSPTSDGICKYCQLLLHPDAPSLLQHHPNVISLVNSGETCSTCKWLEISITKGSPTLVARFQANDPALVDENSTACPVTVVLTKNEKFTRAVSWVGDRGLYMNCGLPLTISTPSRLGDLASRRFWVKHESMVDPHKRQELIKTWMSECDDHEICKASLPSTRNAPLPTRVLDLTGSKDLPKDGDDIVIKLRETNKGETGLYNALSYCWGRDTKLHFKTTHATLEAYKEGIDFFSLPLVHREAILTTLYLGIRHIWIDSLCIIQDSREDWQAESAMMGSVYSNAHLTIAATSSSAPDEGLHWPFQGAETVDIHGEVTSIRFETHLSIDKSSEPLNTRGWTLQEAVLPSRLICFGKEQWLWKCPSRYATEDGLIDGPRYIDNGLPQWPALVHEGPGEDGRNYLKHWYNLIINYSKRDLTYQTDKSNAIAGLVEMFKKQTTYTYLAGLWQEDLAVGLLWEATTKGVIRDGQDVPSWSWLSVKGPIKGMEYGSTATSMIELTKVNLSATPNISLTVKGKVLRATLGNRSVTQESRHYILAESNSIDVLGEAFLDTPLSDGVEQVEITCLLVLDMAVQEECYVLVLAGKEKEFRRLGMGVLWWNSRSYDDPKIGSGVLERAVEDTITLL</sequence>
<dbReference type="OrthoDB" id="5347061at2759"/>
<dbReference type="PANTHER" id="PTHR33112:SF16">
    <property type="entry name" value="HETEROKARYON INCOMPATIBILITY DOMAIN-CONTAINING PROTEIN"/>
    <property type="match status" value="1"/>
</dbReference>
<reference evidence="3" key="1">
    <citation type="submission" date="2019-04" db="EMBL/GenBank/DDBJ databases">
        <authorList>
            <person name="Melise S."/>
            <person name="Noan J."/>
            <person name="Okalmin O."/>
        </authorList>
    </citation>
    <scope>NUCLEOTIDE SEQUENCE</scope>
    <source>
        <strain evidence="3">FN9</strain>
    </source>
</reference>